<dbReference type="EMBL" id="QFYS01000005">
    <property type="protein sequence ID" value="RAK64903.1"/>
    <property type="molecule type" value="Genomic_DNA"/>
</dbReference>
<evidence type="ECO:0000313" key="2">
    <source>
        <dbReference type="EMBL" id="RAK64903.1"/>
    </source>
</evidence>
<sequence>MLMDDVRPAASDETTPVALWVIALLALSPFPASAIVYSYGPSHWHSAALTTLLAWSAVVLSFLGGVRWGLETREPRPRWMRQAFSALCAVAALVVLLARGRAPDTWILAGFIGAFLIQWLFDHQTPDVPSRYPILSTSVTGAAGVSLALALEKAMNG</sequence>
<dbReference type="AlphaFoldDB" id="A0A328BCS9"/>
<keyword evidence="1" id="KW-0812">Transmembrane</keyword>
<feature type="transmembrane region" description="Helical" evidence="1">
    <location>
        <begin position="133"/>
        <end position="151"/>
    </location>
</feature>
<dbReference type="Proteomes" id="UP000249524">
    <property type="component" value="Unassembled WGS sequence"/>
</dbReference>
<organism evidence="2 3">
    <name type="scientific">Phenylobacterium kunshanense</name>
    <dbReference type="NCBI Taxonomy" id="1445034"/>
    <lineage>
        <taxon>Bacteria</taxon>
        <taxon>Pseudomonadati</taxon>
        <taxon>Pseudomonadota</taxon>
        <taxon>Alphaproteobacteria</taxon>
        <taxon>Caulobacterales</taxon>
        <taxon>Caulobacteraceae</taxon>
        <taxon>Phenylobacterium</taxon>
    </lineage>
</organism>
<feature type="transmembrane region" description="Helical" evidence="1">
    <location>
        <begin position="52"/>
        <end position="70"/>
    </location>
</feature>
<feature type="transmembrane region" description="Helical" evidence="1">
    <location>
        <begin position="105"/>
        <end position="121"/>
    </location>
</feature>
<dbReference type="OrthoDB" id="5297436at2"/>
<comment type="caution">
    <text evidence="2">The sequence shown here is derived from an EMBL/GenBank/DDBJ whole genome shotgun (WGS) entry which is preliminary data.</text>
</comment>
<accession>A0A328BCS9</accession>
<dbReference type="Pfam" id="PF11911">
    <property type="entry name" value="DUF3429"/>
    <property type="match status" value="1"/>
</dbReference>
<feature type="transmembrane region" description="Helical" evidence="1">
    <location>
        <begin position="20"/>
        <end position="40"/>
    </location>
</feature>
<protein>
    <submittedName>
        <fullName evidence="2">DUF3429 domain-containing protein</fullName>
    </submittedName>
</protein>
<dbReference type="InterPro" id="IPR021836">
    <property type="entry name" value="DUF3429"/>
</dbReference>
<keyword evidence="3" id="KW-1185">Reference proteome</keyword>
<gene>
    <name evidence="2" type="ORF">DJ019_12905</name>
</gene>
<reference evidence="2 3" key="1">
    <citation type="submission" date="2018-05" db="EMBL/GenBank/DDBJ databases">
        <authorList>
            <person name="Lanie J.A."/>
            <person name="Ng W.-L."/>
            <person name="Kazmierczak K.M."/>
            <person name="Andrzejewski T.M."/>
            <person name="Davidsen T.M."/>
            <person name="Wayne K.J."/>
            <person name="Tettelin H."/>
            <person name="Glass J.I."/>
            <person name="Rusch D."/>
            <person name="Podicherti R."/>
            <person name="Tsui H.-C.T."/>
            <person name="Winkler M.E."/>
        </authorList>
    </citation>
    <scope>NUCLEOTIDE SEQUENCE [LARGE SCALE GENOMIC DNA]</scope>
    <source>
        <strain evidence="2 3">BUT-10</strain>
    </source>
</reference>
<keyword evidence="1" id="KW-1133">Transmembrane helix</keyword>
<evidence type="ECO:0000313" key="3">
    <source>
        <dbReference type="Proteomes" id="UP000249524"/>
    </source>
</evidence>
<name>A0A328BCS9_9CAUL</name>
<evidence type="ECO:0000256" key="1">
    <source>
        <dbReference type="SAM" id="Phobius"/>
    </source>
</evidence>
<keyword evidence="1" id="KW-0472">Membrane</keyword>
<feature type="transmembrane region" description="Helical" evidence="1">
    <location>
        <begin position="82"/>
        <end position="98"/>
    </location>
</feature>
<proteinExistence type="predicted"/>